<keyword evidence="2" id="KW-1185">Reference proteome</keyword>
<dbReference type="AlphaFoldDB" id="M0B274"/>
<reference evidence="1 2" key="1">
    <citation type="journal article" date="2014" name="PLoS Genet.">
        <title>Phylogenetically driven sequencing of extremely halophilic archaea reveals strategies for static and dynamic osmo-response.</title>
        <authorList>
            <person name="Becker E.A."/>
            <person name="Seitzer P.M."/>
            <person name="Tritt A."/>
            <person name="Larsen D."/>
            <person name="Krusor M."/>
            <person name="Yao A.I."/>
            <person name="Wu D."/>
            <person name="Madern D."/>
            <person name="Eisen J.A."/>
            <person name="Darling A.E."/>
            <person name="Facciotti M.T."/>
        </authorList>
    </citation>
    <scope>NUCLEOTIDE SEQUENCE [LARGE SCALE GENOMIC DNA]</scope>
    <source>
        <strain evidence="1 2">DSM 12278</strain>
    </source>
</reference>
<gene>
    <name evidence="1" type="ORF">C481_03862</name>
</gene>
<dbReference type="Proteomes" id="UP000011554">
    <property type="component" value="Unassembled WGS sequence"/>
</dbReference>
<accession>M0B274</accession>
<evidence type="ECO:0000313" key="2">
    <source>
        <dbReference type="Proteomes" id="UP000011554"/>
    </source>
</evidence>
<organism evidence="1 2">
    <name type="scientific">Natrialba asiatica (strain ATCC 700177 / DSM 12278 / JCM 9576 / FERM P-10747 / NBRC 102637 / 172P1)</name>
    <dbReference type="NCBI Taxonomy" id="29540"/>
    <lineage>
        <taxon>Archaea</taxon>
        <taxon>Methanobacteriati</taxon>
        <taxon>Methanobacteriota</taxon>
        <taxon>Stenosarchaea group</taxon>
        <taxon>Halobacteria</taxon>
        <taxon>Halobacteriales</taxon>
        <taxon>Natrialbaceae</taxon>
        <taxon>Natrialba</taxon>
    </lineage>
</organism>
<dbReference type="RefSeq" id="WP_006107627.1">
    <property type="nucleotide sequence ID" value="NZ_AOIO01000011.1"/>
</dbReference>
<name>M0B274_NATA1</name>
<sequence length="112" mass="11694">MEIRAAGRERRLAGVAGIGAPAPGPLAARIANREKRIVEVDEPVDGKRPTASVSNASDELAVDEPALVVGRRSARRERVAGTDRPFPVEFAAAGLVATAGDRGRQSGGGRRE</sequence>
<evidence type="ECO:0000313" key="1">
    <source>
        <dbReference type="EMBL" id="ELZ04885.1"/>
    </source>
</evidence>
<protein>
    <submittedName>
        <fullName evidence="1">Uncharacterized protein</fullName>
    </submittedName>
</protein>
<comment type="caution">
    <text evidence="1">The sequence shown here is derived from an EMBL/GenBank/DDBJ whole genome shotgun (WGS) entry which is preliminary data.</text>
</comment>
<proteinExistence type="predicted"/>
<dbReference type="EMBL" id="AOIO01000011">
    <property type="protein sequence ID" value="ELZ04885.1"/>
    <property type="molecule type" value="Genomic_DNA"/>
</dbReference>